<protein>
    <submittedName>
        <fullName evidence="1">Uncharacterized protein</fullName>
    </submittedName>
</protein>
<dbReference type="Proteomes" id="UP001165378">
    <property type="component" value="Unassembled WGS sequence"/>
</dbReference>
<name>A0AA41Q9K4_9ACTN</name>
<evidence type="ECO:0000313" key="2">
    <source>
        <dbReference type="Proteomes" id="UP001165378"/>
    </source>
</evidence>
<organism evidence="1 2">
    <name type="scientific">Yinghuangia soli</name>
    <dbReference type="NCBI Taxonomy" id="2908204"/>
    <lineage>
        <taxon>Bacteria</taxon>
        <taxon>Bacillati</taxon>
        <taxon>Actinomycetota</taxon>
        <taxon>Actinomycetes</taxon>
        <taxon>Kitasatosporales</taxon>
        <taxon>Streptomycetaceae</taxon>
        <taxon>Yinghuangia</taxon>
    </lineage>
</organism>
<gene>
    <name evidence="1" type="ORF">LZ495_37445</name>
</gene>
<proteinExistence type="predicted"/>
<evidence type="ECO:0000313" key="1">
    <source>
        <dbReference type="EMBL" id="MCF2532869.1"/>
    </source>
</evidence>
<accession>A0AA41Q9K4</accession>
<reference evidence="1" key="1">
    <citation type="submission" date="2022-01" db="EMBL/GenBank/DDBJ databases">
        <title>Genome-Based Taxonomic Classification of the Phylum Actinobacteria.</title>
        <authorList>
            <person name="Gao Y."/>
        </authorList>
    </citation>
    <scope>NUCLEOTIDE SEQUENCE</scope>
    <source>
        <strain evidence="1">KLBMP 8922</strain>
    </source>
</reference>
<keyword evidence="2" id="KW-1185">Reference proteome</keyword>
<dbReference type="AlphaFoldDB" id="A0AA41Q9K4"/>
<dbReference type="EMBL" id="JAKFHA010000040">
    <property type="protein sequence ID" value="MCF2532869.1"/>
    <property type="molecule type" value="Genomic_DNA"/>
</dbReference>
<comment type="caution">
    <text evidence="1">The sequence shown here is derived from an EMBL/GenBank/DDBJ whole genome shotgun (WGS) entry which is preliminary data.</text>
</comment>
<sequence>MVHEFPLAAASAAHAFLAEDRAVGTVVLVP</sequence>